<gene>
    <name evidence="2" type="ORF">PHET_05791</name>
</gene>
<protein>
    <submittedName>
        <fullName evidence="2">Uncharacterized protein</fullName>
    </submittedName>
</protein>
<proteinExistence type="predicted"/>
<dbReference type="Proteomes" id="UP000748531">
    <property type="component" value="Unassembled WGS sequence"/>
</dbReference>
<comment type="caution">
    <text evidence="2">The sequence shown here is derived from an EMBL/GenBank/DDBJ whole genome shotgun (WGS) entry which is preliminary data.</text>
</comment>
<organism evidence="2 3">
    <name type="scientific">Paragonimus heterotremus</name>
    <dbReference type="NCBI Taxonomy" id="100268"/>
    <lineage>
        <taxon>Eukaryota</taxon>
        <taxon>Metazoa</taxon>
        <taxon>Spiralia</taxon>
        <taxon>Lophotrochozoa</taxon>
        <taxon>Platyhelminthes</taxon>
        <taxon>Trematoda</taxon>
        <taxon>Digenea</taxon>
        <taxon>Plagiorchiida</taxon>
        <taxon>Troglotremata</taxon>
        <taxon>Troglotrematidae</taxon>
        <taxon>Paragonimus</taxon>
    </lineage>
</organism>
<sequence length="83" mass="9666">MNKKRSVAREMVARASSVLPSFTTIFDEETFYIFFACLVVFSFAAAFGLAWYFDIKVKDAGEAEYKRKRRKISRSTRITAHER</sequence>
<feature type="transmembrane region" description="Helical" evidence="1">
    <location>
        <begin position="31"/>
        <end position="53"/>
    </location>
</feature>
<name>A0A8J4WZK6_9TREM</name>
<keyword evidence="1" id="KW-0812">Transmembrane</keyword>
<evidence type="ECO:0000256" key="1">
    <source>
        <dbReference type="SAM" id="Phobius"/>
    </source>
</evidence>
<dbReference type="EMBL" id="LUCH01003099">
    <property type="protein sequence ID" value="KAF5400552.1"/>
    <property type="molecule type" value="Genomic_DNA"/>
</dbReference>
<dbReference type="OrthoDB" id="10014237at2759"/>
<dbReference type="AlphaFoldDB" id="A0A8J4WZK6"/>
<accession>A0A8J4WZK6</accession>
<reference evidence="2" key="1">
    <citation type="submission" date="2019-05" db="EMBL/GenBank/DDBJ databases">
        <title>Annotation for the trematode Paragonimus heterotremus.</title>
        <authorList>
            <person name="Choi Y.-J."/>
        </authorList>
    </citation>
    <scope>NUCLEOTIDE SEQUENCE</scope>
    <source>
        <strain evidence="2">LC</strain>
    </source>
</reference>
<evidence type="ECO:0000313" key="2">
    <source>
        <dbReference type="EMBL" id="KAF5400552.1"/>
    </source>
</evidence>
<keyword evidence="1" id="KW-0472">Membrane</keyword>
<keyword evidence="1" id="KW-1133">Transmembrane helix</keyword>
<keyword evidence="3" id="KW-1185">Reference proteome</keyword>
<evidence type="ECO:0000313" key="3">
    <source>
        <dbReference type="Proteomes" id="UP000748531"/>
    </source>
</evidence>